<sequence>MVFFLLVWFYQLRETYKRKLVILLDEPGLTLHARAQGDLLRYINEQLKPEYQVVYTAHSPFMIDTDNILSARTVEDVVITDSKTKEEQLLGTKVSSKILSKDPDTISPLQNKL</sequence>
<accession>A0A8B3CMP1</accession>
<organism evidence="1 2">
    <name type="scientific">Leptospira stimsonii</name>
    <dbReference type="NCBI Taxonomy" id="2202203"/>
    <lineage>
        <taxon>Bacteria</taxon>
        <taxon>Pseudomonadati</taxon>
        <taxon>Spirochaetota</taxon>
        <taxon>Spirochaetia</taxon>
        <taxon>Leptospirales</taxon>
        <taxon>Leptospiraceae</taxon>
        <taxon>Leptospira</taxon>
    </lineage>
</organism>
<evidence type="ECO:0008006" key="3">
    <source>
        <dbReference type="Google" id="ProtNLM"/>
    </source>
</evidence>
<dbReference type="AlphaFoldDB" id="A0A8B3CMP1"/>
<gene>
    <name evidence="1" type="ORF">DLM78_21455</name>
</gene>
<evidence type="ECO:0000313" key="2">
    <source>
        <dbReference type="Proteomes" id="UP000266669"/>
    </source>
</evidence>
<dbReference type="Proteomes" id="UP000266669">
    <property type="component" value="Unassembled WGS sequence"/>
</dbReference>
<dbReference type="SUPFAM" id="SSF52540">
    <property type="entry name" value="P-loop containing nucleoside triphosphate hydrolases"/>
    <property type="match status" value="1"/>
</dbReference>
<proteinExistence type="predicted"/>
<name>A0A8B3CMP1_9LEPT</name>
<dbReference type="EMBL" id="QHCS01000008">
    <property type="protein sequence ID" value="RHX83561.1"/>
    <property type="molecule type" value="Genomic_DNA"/>
</dbReference>
<evidence type="ECO:0000313" key="1">
    <source>
        <dbReference type="EMBL" id="RHX83561.1"/>
    </source>
</evidence>
<comment type="caution">
    <text evidence="1">The sequence shown here is derived from an EMBL/GenBank/DDBJ whole genome shotgun (WGS) entry which is preliminary data.</text>
</comment>
<reference evidence="2" key="1">
    <citation type="submission" date="2018-05" db="EMBL/GenBank/DDBJ databases">
        <title>Leptospira yasudae sp. nov. and Leptospira stimsonii sp. nov., two pathogenic species of the genus Leptospira isolated from environmental sources.</title>
        <authorList>
            <person name="Casanovas-Massana A."/>
            <person name="Hamond C."/>
            <person name="Santos L.A."/>
            <person name="Hacker K.P."/>
            <person name="Balassiano I."/>
            <person name="Medeiros M.A."/>
            <person name="Reis M.G."/>
            <person name="Ko A.I."/>
            <person name="Wunder E.A."/>
        </authorList>
    </citation>
    <scope>NUCLEOTIDE SEQUENCE [LARGE SCALE GENOMIC DNA]</scope>
    <source>
        <strain evidence="2">AMB6-RJ</strain>
    </source>
</reference>
<dbReference type="Gene3D" id="3.40.50.300">
    <property type="entry name" value="P-loop containing nucleotide triphosphate hydrolases"/>
    <property type="match status" value="1"/>
</dbReference>
<protein>
    <recommendedName>
        <fullName evidence="3">AAA domain-containing protein</fullName>
    </recommendedName>
</protein>
<dbReference type="InterPro" id="IPR027417">
    <property type="entry name" value="P-loop_NTPase"/>
</dbReference>